<feature type="coiled-coil region" evidence="1">
    <location>
        <begin position="55"/>
        <end position="143"/>
    </location>
</feature>
<evidence type="ECO:0000313" key="3">
    <source>
        <dbReference type="Proteomes" id="UP000197032"/>
    </source>
</evidence>
<dbReference type="AlphaFoldDB" id="A0A1Z5HPE5"/>
<gene>
    <name evidence="2" type="ORF">KKC1_05640</name>
</gene>
<dbReference type="OrthoDB" id="1690557at2"/>
<sequence length="153" mass="17553">MDVFKLLDQLENMIENSTRIPMTGKILLMAEEVLEVIDNIRAALPEELRQARWISKERERVLQQAQEEAQRIIEEAKKEIEKMANESEVTRQANAQAEEIINQAKNVAREIKIGAADYADDILNNLELNLEKALTIIRKGRQELQSSKVKNVS</sequence>
<evidence type="ECO:0000256" key="1">
    <source>
        <dbReference type="SAM" id="Coils"/>
    </source>
</evidence>
<keyword evidence="3" id="KW-1185">Reference proteome</keyword>
<evidence type="ECO:0008006" key="4">
    <source>
        <dbReference type="Google" id="ProtNLM"/>
    </source>
</evidence>
<reference evidence="3" key="1">
    <citation type="journal article" date="2017" name="Appl. Environ. Microbiol.">
        <title>Genomic analysis of Calderihabitans maritimus KKC1, a thermophilic hydrogenogenic carboxydotrophic bacterium isolated from marine sediment.</title>
        <authorList>
            <person name="Omae K."/>
            <person name="Yoneda Y."/>
            <person name="Fukuyama Y."/>
            <person name="Yoshida T."/>
            <person name="Sako Y."/>
        </authorList>
    </citation>
    <scope>NUCLEOTIDE SEQUENCE [LARGE SCALE GENOMIC DNA]</scope>
    <source>
        <strain evidence="3">KKC1</strain>
    </source>
</reference>
<keyword evidence="1" id="KW-0175">Coiled coil</keyword>
<dbReference type="Proteomes" id="UP000197032">
    <property type="component" value="Unassembled WGS sequence"/>
</dbReference>
<name>A0A1Z5HPE5_9FIRM</name>
<dbReference type="EMBL" id="BDGJ01000017">
    <property type="protein sequence ID" value="GAW91402.1"/>
    <property type="molecule type" value="Genomic_DNA"/>
</dbReference>
<evidence type="ECO:0000313" key="2">
    <source>
        <dbReference type="EMBL" id="GAW91402.1"/>
    </source>
</evidence>
<comment type="caution">
    <text evidence="2">The sequence shown here is derived from an EMBL/GenBank/DDBJ whole genome shotgun (WGS) entry which is preliminary data.</text>
</comment>
<proteinExistence type="predicted"/>
<dbReference type="RefSeq" id="WP_088552940.1">
    <property type="nucleotide sequence ID" value="NZ_BDGJ01000017.1"/>
</dbReference>
<organism evidence="2 3">
    <name type="scientific">Calderihabitans maritimus</name>
    <dbReference type="NCBI Taxonomy" id="1246530"/>
    <lineage>
        <taxon>Bacteria</taxon>
        <taxon>Bacillati</taxon>
        <taxon>Bacillota</taxon>
        <taxon>Clostridia</taxon>
        <taxon>Neomoorellales</taxon>
        <taxon>Calderihabitantaceae</taxon>
        <taxon>Calderihabitans</taxon>
    </lineage>
</organism>
<protein>
    <recommendedName>
        <fullName evidence="4">ATPase</fullName>
    </recommendedName>
</protein>
<accession>A0A1Z5HPE5</accession>